<dbReference type="GO" id="GO:0008081">
    <property type="term" value="F:phosphoric diester hydrolase activity"/>
    <property type="evidence" value="ECO:0007669"/>
    <property type="project" value="InterPro"/>
</dbReference>
<evidence type="ECO:0000313" key="2">
    <source>
        <dbReference type="EMBL" id="KGJ05801.1"/>
    </source>
</evidence>
<dbReference type="InterPro" id="IPR017946">
    <property type="entry name" value="PLC-like_Pdiesterase_TIM-brl"/>
</dbReference>
<organism evidence="2 4">
    <name type="scientific">Paracoccus halophilus</name>
    <dbReference type="NCBI Taxonomy" id="376733"/>
    <lineage>
        <taxon>Bacteria</taxon>
        <taxon>Pseudomonadati</taxon>
        <taxon>Pseudomonadota</taxon>
        <taxon>Alphaproteobacteria</taxon>
        <taxon>Rhodobacterales</taxon>
        <taxon>Paracoccaceae</taxon>
        <taxon>Paracoccus</taxon>
    </lineage>
</organism>
<dbReference type="InterPro" id="IPR030395">
    <property type="entry name" value="GP_PDE_dom"/>
</dbReference>
<gene>
    <name evidence="2" type="ORF">IT41_03780</name>
    <name evidence="3" type="ORF">SAMN04487972_10273</name>
</gene>
<dbReference type="OrthoDB" id="384721at2"/>
<dbReference type="Proteomes" id="UP000182312">
    <property type="component" value="Unassembled WGS sequence"/>
</dbReference>
<sequence length="251" mass="26999">MPLHPGFLRLPIAHRGLHGPGVPENSMAAFRAAIAAGYGIECDIQRAGDGTAMVFHDDDLPRLTGVRGRLADLDRAALAELRLMGTDQPIPTLREMLAEVAGRVPLLIEIKDQSLRSTEAVGDLQDSVAGLLADYAGPVAVMSFNPHTVAAFHKAAPGVPAGLVTCGYSALDWPALDRPRREHLARIADFDRVGAVFVSHDRKDLQNPALLALKARGVPVLSWTIRSPGQEAEARRVADNITFEGYLPRLS</sequence>
<dbReference type="EMBL" id="JRKN01000004">
    <property type="protein sequence ID" value="KGJ05801.1"/>
    <property type="molecule type" value="Genomic_DNA"/>
</dbReference>
<dbReference type="GO" id="GO:0006629">
    <property type="term" value="P:lipid metabolic process"/>
    <property type="evidence" value="ECO:0007669"/>
    <property type="project" value="InterPro"/>
</dbReference>
<dbReference type="Gene3D" id="3.20.20.190">
    <property type="entry name" value="Phosphatidylinositol (PI) phosphodiesterase"/>
    <property type="match status" value="1"/>
</dbReference>
<reference evidence="3 5" key="3">
    <citation type="submission" date="2016-10" db="EMBL/GenBank/DDBJ databases">
        <authorList>
            <person name="de Groot N.N."/>
        </authorList>
    </citation>
    <scope>NUCLEOTIDE SEQUENCE [LARGE SCALE GENOMIC DNA]</scope>
    <source>
        <strain evidence="3 5">CGMCC 1.6117</strain>
    </source>
</reference>
<evidence type="ECO:0000313" key="5">
    <source>
        <dbReference type="Proteomes" id="UP000182312"/>
    </source>
</evidence>
<dbReference type="SUPFAM" id="SSF51695">
    <property type="entry name" value="PLC-like phosphodiesterases"/>
    <property type="match status" value="1"/>
</dbReference>
<accession>A0A099F6C7</accession>
<reference evidence="2 4" key="2">
    <citation type="submission" date="2014-10" db="EMBL/GenBank/DDBJ databases">
        <title>Paracoccus sanguinis sp. nov., isolated from clinical specimens of New York State patients.</title>
        <authorList>
            <person name="Mingle L.A."/>
            <person name="Cole J.A."/>
            <person name="Lapierre P."/>
            <person name="Musser K.A."/>
        </authorList>
    </citation>
    <scope>NUCLEOTIDE SEQUENCE [LARGE SCALE GENOMIC DNA]</scope>
    <source>
        <strain evidence="2 4">JCM 14014</strain>
    </source>
</reference>
<evidence type="ECO:0000259" key="1">
    <source>
        <dbReference type="PROSITE" id="PS51704"/>
    </source>
</evidence>
<keyword evidence="4" id="KW-1185">Reference proteome</keyword>
<proteinExistence type="predicted"/>
<reference evidence="2 4" key="1">
    <citation type="submission" date="2014-09" db="EMBL/GenBank/DDBJ databases">
        <authorList>
            <person name="McGinnis J.M."/>
            <person name="Wolfgang W.J."/>
        </authorList>
    </citation>
    <scope>NUCLEOTIDE SEQUENCE [LARGE SCALE GENOMIC DNA]</scope>
    <source>
        <strain evidence="2 4">JCM 14014</strain>
    </source>
</reference>
<dbReference type="EMBL" id="FOJO01000002">
    <property type="protein sequence ID" value="SFA41044.1"/>
    <property type="molecule type" value="Genomic_DNA"/>
</dbReference>
<dbReference type="AlphaFoldDB" id="A0A099F6C7"/>
<name>A0A099F6C7_9RHOB</name>
<protein>
    <submittedName>
        <fullName evidence="2 3">Phosphodiesterase</fullName>
    </submittedName>
</protein>
<dbReference type="STRING" id="376733.SAMN04487972_10273"/>
<dbReference type="Pfam" id="PF03009">
    <property type="entry name" value="GDPD"/>
    <property type="match status" value="1"/>
</dbReference>
<evidence type="ECO:0000313" key="3">
    <source>
        <dbReference type="EMBL" id="SFA41044.1"/>
    </source>
</evidence>
<dbReference type="Proteomes" id="UP000029846">
    <property type="component" value="Unassembled WGS sequence"/>
</dbReference>
<dbReference type="RefSeq" id="WP_036738865.1">
    <property type="nucleotide sequence ID" value="NZ_FOJO01000002.1"/>
</dbReference>
<dbReference type="PROSITE" id="PS51704">
    <property type="entry name" value="GP_PDE"/>
    <property type="match status" value="1"/>
</dbReference>
<dbReference type="PANTHER" id="PTHR46211">
    <property type="entry name" value="GLYCEROPHOSPHORYL DIESTER PHOSPHODIESTERASE"/>
    <property type="match status" value="1"/>
</dbReference>
<dbReference type="PANTHER" id="PTHR46211:SF1">
    <property type="entry name" value="GLYCEROPHOSPHODIESTER PHOSPHODIESTERASE, CYTOPLASMIC"/>
    <property type="match status" value="1"/>
</dbReference>
<evidence type="ECO:0000313" key="4">
    <source>
        <dbReference type="Proteomes" id="UP000029846"/>
    </source>
</evidence>
<dbReference type="eggNOG" id="COG0584">
    <property type="taxonomic scope" value="Bacteria"/>
</dbReference>
<feature type="domain" description="GP-PDE" evidence="1">
    <location>
        <begin position="9"/>
        <end position="251"/>
    </location>
</feature>